<dbReference type="AlphaFoldDB" id="A0A4P6KDU4"/>
<dbReference type="InterPro" id="IPR012914">
    <property type="entry name" value="PucR_dom"/>
</dbReference>
<gene>
    <name evidence="4" type="ORF">EVS81_05455</name>
</gene>
<dbReference type="Pfam" id="PF07905">
    <property type="entry name" value="PucR"/>
    <property type="match status" value="1"/>
</dbReference>
<dbReference type="InterPro" id="IPR051448">
    <property type="entry name" value="CdaR-like_regulators"/>
</dbReference>
<keyword evidence="5" id="KW-1185">Reference proteome</keyword>
<protein>
    <submittedName>
        <fullName evidence="4">PucR family transcriptional regulator</fullName>
    </submittedName>
</protein>
<dbReference type="Pfam" id="PF13556">
    <property type="entry name" value="HTH_30"/>
    <property type="match status" value="1"/>
</dbReference>
<evidence type="ECO:0000313" key="5">
    <source>
        <dbReference type="Proteomes" id="UP000289260"/>
    </source>
</evidence>
<evidence type="ECO:0000259" key="3">
    <source>
        <dbReference type="Pfam" id="PF13556"/>
    </source>
</evidence>
<dbReference type="InterPro" id="IPR042070">
    <property type="entry name" value="PucR_C-HTH_sf"/>
</dbReference>
<reference evidence="4 5" key="1">
    <citation type="submission" date="2019-02" db="EMBL/GenBank/DDBJ databases">
        <authorList>
            <person name="Sun L."/>
            <person name="Pan D."/>
            <person name="Wu X."/>
        </authorList>
    </citation>
    <scope>NUCLEOTIDE SEQUENCE [LARGE SCALE GENOMIC DNA]</scope>
    <source>
        <strain evidence="4 5">JW-1</strain>
    </source>
</reference>
<accession>A0A4P6KDU4</accession>
<feature type="domain" description="Purine catabolism PurC-like" evidence="2">
    <location>
        <begin position="7"/>
        <end position="122"/>
    </location>
</feature>
<dbReference type="KEGG" id="ltr:EVS81_05455"/>
<dbReference type="OrthoDB" id="8450798at2"/>
<dbReference type="EMBL" id="CP035806">
    <property type="protein sequence ID" value="QBE48353.1"/>
    <property type="molecule type" value="Genomic_DNA"/>
</dbReference>
<dbReference type="Gene3D" id="1.10.10.2840">
    <property type="entry name" value="PucR C-terminal helix-turn-helix domain"/>
    <property type="match status" value="1"/>
</dbReference>
<name>A0A4P6KDU4_9MICO</name>
<organism evidence="4 5">
    <name type="scientific">Leucobacter triazinivorans</name>
    <dbReference type="NCBI Taxonomy" id="1784719"/>
    <lineage>
        <taxon>Bacteria</taxon>
        <taxon>Bacillati</taxon>
        <taxon>Actinomycetota</taxon>
        <taxon>Actinomycetes</taxon>
        <taxon>Micrococcales</taxon>
        <taxon>Microbacteriaceae</taxon>
        <taxon>Leucobacter</taxon>
    </lineage>
</organism>
<dbReference type="RefSeq" id="WP_130109491.1">
    <property type="nucleotide sequence ID" value="NZ_CP035806.1"/>
</dbReference>
<dbReference type="PANTHER" id="PTHR33744">
    <property type="entry name" value="CARBOHYDRATE DIACID REGULATOR"/>
    <property type="match status" value="1"/>
</dbReference>
<evidence type="ECO:0000259" key="2">
    <source>
        <dbReference type="Pfam" id="PF07905"/>
    </source>
</evidence>
<feature type="domain" description="PucR C-terminal helix-turn-helix" evidence="3">
    <location>
        <begin position="451"/>
        <end position="509"/>
    </location>
</feature>
<dbReference type="InterPro" id="IPR025736">
    <property type="entry name" value="PucR_C-HTH_dom"/>
</dbReference>
<sequence length="517" mass="54913">MATLSQLLALPDLGLRLIQAGPGDPEISWSSTTELLDLSGYLEGGEIILTTGLALQLDDPRWRDFVASLSRARVAAIGFGIGVNHDRIPPRLTRAASEYRVALFEIPLPVPFIAVTKAIAALVRSDELRAARAALQAQQRLLDGARSDRDPAEVLASIAQVTGKHLALVGSDGAVLASTGGFAAARKASGAEHIDLDRRSSLQLAVAGDAPLTPEGHAVIAAGSMVLGLGLRGDSADATRERGRWERLTASLLDGTGSPEALAILDPELRLPPRLRAIAVQGNAEDIAEWRRRPRNGFDRLIAPGDTVPETPGLARAWQLCPDTEDALERVLAAAAAHDLDAVIGRPAAPAEAPLSRRSASAGLRGLSQTAPLYTAPRVPEAVWTDRDAPLLEALLELSATRESGASRRAPLGGRSAEAPGSPERRALSAAVLGPLSRHDERLGPEDREMLRTTLRTVFETDGQRGPAAATLGIHRNTLRDRITRIEGLVRRSLANADDRAELWFALRLEELSGPAG</sequence>
<evidence type="ECO:0000256" key="1">
    <source>
        <dbReference type="SAM" id="MobiDB-lite"/>
    </source>
</evidence>
<dbReference type="Proteomes" id="UP000289260">
    <property type="component" value="Chromosome"/>
</dbReference>
<feature type="region of interest" description="Disordered" evidence="1">
    <location>
        <begin position="403"/>
        <end position="426"/>
    </location>
</feature>
<evidence type="ECO:0000313" key="4">
    <source>
        <dbReference type="EMBL" id="QBE48353.1"/>
    </source>
</evidence>
<dbReference type="PANTHER" id="PTHR33744:SF1">
    <property type="entry name" value="DNA-BINDING TRANSCRIPTIONAL ACTIVATOR ADER"/>
    <property type="match status" value="1"/>
</dbReference>
<proteinExistence type="predicted"/>